<dbReference type="EMBL" id="JAVFKD010000012">
    <property type="protein sequence ID" value="KAK5992568.1"/>
    <property type="molecule type" value="Genomic_DNA"/>
</dbReference>
<gene>
    <name evidence="2" type="ORF">PT974_05981</name>
</gene>
<dbReference type="Proteomes" id="UP001338125">
    <property type="component" value="Unassembled WGS sequence"/>
</dbReference>
<protein>
    <recommendedName>
        <fullName evidence="4">DUF1554 domain-containing protein</fullName>
    </recommendedName>
</protein>
<comment type="caution">
    <text evidence="2">The sequence shown here is derived from an EMBL/GenBank/DDBJ whole genome shotgun (WGS) entry which is preliminary data.</text>
</comment>
<evidence type="ECO:0000256" key="1">
    <source>
        <dbReference type="SAM" id="SignalP"/>
    </source>
</evidence>
<name>A0ABR0SKA7_9HYPO</name>
<keyword evidence="3" id="KW-1185">Reference proteome</keyword>
<evidence type="ECO:0008006" key="4">
    <source>
        <dbReference type="Google" id="ProtNLM"/>
    </source>
</evidence>
<organism evidence="2 3">
    <name type="scientific">Cladobotryum mycophilum</name>
    <dbReference type="NCBI Taxonomy" id="491253"/>
    <lineage>
        <taxon>Eukaryota</taxon>
        <taxon>Fungi</taxon>
        <taxon>Dikarya</taxon>
        <taxon>Ascomycota</taxon>
        <taxon>Pezizomycotina</taxon>
        <taxon>Sordariomycetes</taxon>
        <taxon>Hypocreomycetidae</taxon>
        <taxon>Hypocreales</taxon>
        <taxon>Hypocreaceae</taxon>
        <taxon>Cladobotryum</taxon>
    </lineage>
</organism>
<keyword evidence="1" id="KW-0732">Signal</keyword>
<accession>A0ABR0SKA7</accession>
<evidence type="ECO:0000313" key="2">
    <source>
        <dbReference type="EMBL" id="KAK5992568.1"/>
    </source>
</evidence>
<sequence length="253" mass="27670">MLSSVKSLLVGSGLISMALAITPISDSDMGNLLNAGGVDLAMKAQPMWFFGQAMNRPPCIPTSALTSNNQQTPSAGLCAYPDVGCGCRTPGVSIGNPSPSFPVYYSYSNDWERLIVVWAKGSDNNWRQNYLLLSQHSGYAKKNWADIQNTLNTGDASQRIGGDNGRQNLDHPKVYVAWSKHAHYDTRNTGWNDALSQLTDNAFRSQDWWYFNTASDYIRCDRSTQCGQIIGNMNWGDASSNPPSVHDGLCSAS</sequence>
<evidence type="ECO:0000313" key="3">
    <source>
        <dbReference type="Proteomes" id="UP001338125"/>
    </source>
</evidence>
<reference evidence="2 3" key="1">
    <citation type="submission" date="2024-01" db="EMBL/GenBank/DDBJ databases">
        <title>Complete genome of Cladobotryum mycophilum ATHUM6906.</title>
        <authorList>
            <person name="Christinaki A.C."/>
            <person name="Myridakis A.I."/>
            <person name="Kouvelis V.N."/>
        </authorList>
    </citation>
    <scope>NUCLEOTIDE SEQUENCE [LARGE SCALE GENOMIC DNA]</scope>
    <source>
        <strain evidence="2 3">ATHUM6906</strain>
    </source>
</reference>
<feature type="chain" id="PRO_5046107278" description="DUF1554 domain-containing protein" evidence="1">
    <location>
        <begin position="21"/>
        <end position="253"/>
    </location>
</feature>
<feature type="signal peptide" evidence="1">
    <location>
        <begin position="1"/>
        <end position="20"/>
    </location>
</feature>
<proteinExistence type="predicted"/>